<dbReference type="AlphaFoldDB" id="A0A5S9MMT7"/>
<dbReference type="EMBL" id="CACSII010000001">
    <property type="protein sequence ID" value="CAA0085561.1"/>
    <property type="molecule type" value="Genomic_DNA"/>
</dbReference>
<organism evidence="2 3">
    <name type="scientific">BD1-7 clade bacterium</name>
    <dbReference type="NCBI Taxonomy" id="2029982"/>
    <lineage>
        <taxon>Bacteria</taxon>
        <taxon>Pseudomonadati</taxon>
        <taxon>Pseudomonadota</taxon>
        <taxon>Gammaproteobacteria</taxon>
        <taxon>Cellvibrionales</taxon>
        <taxon>Spongiibacteraceae</taxon>
        <taxon>BD1-7 clade</taxon>
    </lineage>
</organism>
<name>A0A5S9MMT7_9GAMM</name>
<keyword evidence="1" id="KW-0472">Membrane</keyword>
<dbReference type="Pfam" id="PF04298">
    <property type="entry name" value="Zn_peptidase_2"/>
    <property type="match status" value="1"/>
</dbReference>
<feature type="transmembrane region" description="Helical" evidence="1">
    <location>
        <begin position="204"/>
        <end position="224"/>
    </location>
</feature>
<protein>
    <recommendedName>
        <fullName evidence="4">Neutral zinc metallopeptidase</fullName>
    </recommendedName>
</protein>
<evidence type="ECO:0000313" key="3">
    <source>
        <dbReference type="Proteomes" id="UP000434580"/>
    </source>
</evidence>
<gene>
    <name evidence="2" type="ORF">DPBNPPHM_00890</name>
</gene>
<reference evidence="2 3" key="1">
    <citation type="submission" date="2019-11" db="EMBL/GenBank/DDBJ databases">
        <authorList>
            <person name="Holert J."/>
        </authorList>
    </citation>
    <scope>NUCLEOTIDE SEQUENCE [LARGE SCALE GENOMIC DNA]</scope>
    <source>
        <strain evidence="2">BC5_2</strain>
    </source>
</reference>
<sequence length="229" mass="25469">MLYVLLAVFVILLIVGPQWWIKSVMRKYNQPRDDIKGTGGEFALHLLTRLELHDDVRVEPTDAGDHYDPEHKAVRLSPAFFQQRSLAAMVIAAHEVGHAIQDQENHALFSQRGRIVRLAQVFQTVAPIALAISPVLLVLTKSPALSGLTLLIAVGSVVVMTLVHLITLPVEIDASFQKAMPLLEQGHYFTDPADYAAARTLLKAAAMTYVAQSLFSLLNVAYWLRLLRR</sequence>
<feature type="transmembrane region" description="Helical" evidence="1">
    <location>
        <begin position="147"/>
        <end position="166"/>
    </location>
</feature>
<proteinExistence type="predicted"/>
<keyword evidence="1" id="KW-0812">Transmembrane</keyword>
<evidence type="ECO:0000256" key="1">
    <source>
        <dbReference type="SAM" id="Phobius"/>
    </source>
</evidence>
<dbReference type="InterPro" id="IPR007395">
    <property type="entry name" value="Zn_peptidase_2"/>
</dbReference>
<feature type="transmembrane region" description="Helical" evidence="1">
    <location>
        <begin position="121"/>
        <end position="140"/>
    </location>
</feature>
<evidence type="ECO:0008006" key="4">
    <source>
        <dbReference type="Google" id="ProtNLM"/>
    </source>
</evidence>
<dbReference type="OrthoDB" id="9805386at2"/>
<dbReference type="PANTHER" id="PTHR36434:SF1">
    <property type="entry name" value="MEMBRANE PROTEASE YUGP-RELATED"/>
    <property type="match status" value="1"/>
</dbReference>
<dbReference type="PANTHER" id="PTHR36434">
    <property type="entry name" value="MEMBRANE PROTEASE YUGP-RELATED"/>
    <property type="match status" value="1"/>
</dbReference>
<accession>A0A5S9MMT7</accession>
<evidence type="ECO:0000313" key="2">
    <source>
        <dbReference type="EMBL" id="CAA0085561.1"/>
    </source>
</evidence>
<keyword evidence="1" id="KW-1133">Transmembrane helix</keyword>
<dbReference type="Proteomes" id="UP000434580">
    <property type="component" value="Unassembled WGS sequence"/>
</dbReference>